<protein>
    <submittedName>
        <fullName evidence="1">Uncharacterized protein</fullName>
    </submittedName>
</protein>
<reference evidence="1 2" key="1">
    <citation type="submission" date="2019-04" db="EMBL/GenBank/DDBJ databases">
        <title>An improved genome assembly and genetic linkage map for asparagus bean, Vigna unguiculata ssp. sesquipedialis.</title>
        <authorList>
            <person name="Xia Q."/>
            <person name="Zhang R."/>
            <person name="Dong Y."/>
        </authorList>
    </citation>
    <scope>NUCLEOTIDE SEQUENCE [LARGE SCALE GENOMIC DNA]</scope>
    <source>
        <tissue evidence="1">Leaf</tissue>
    </source>
</reference>
<name>A0A4D6NM13_VIGUN</name>
<evidence type="ECO:0000313" key="2">
    <source>
        <dbReference type="Proteomes" id="UP000501690"/>
    </source>
</evidence>
<accession>A0A4D6NM13</accession>
<evidence type="ECO:0000313" key="1">
    <source>
        <dbReference type="EMBL" id="QCE14348.1"/>
    </source>
</evidence>
<proteinExistence type="predicted"/>
<dbReference type="Proteomes" id="UP000501690">
    <property type="component" value="Linkage Group LG11"/>
</dbReference>
<dbReference type="EMBL" id="CP039355">
    <property type="protein sequence ID" value="QCE14348.1"/>
    <property type="molecule type" value="Genomic_DNA"/>
</dbReference>
<dbReference type="AlphaFoldDB" id="A0A4D6NM13"/>
<gene>
    <name evidence="1" type="ORF">DEO72_LG11g1348</name>
</gene>
<keyword evidence="2" id="KW-1185">Reference proteome</keyword>
<sequence>MWEVYEVNEVCVLKDGVQRVRYKTSPKATIKKTCKGSGVSKHGGAGSSRGRAWCLETIKPTTNTKQREWEEHAKGAQTKWKPHKSKTDGCKKNYEGASLSFVSHTITALTTNATTPCSTADRRDLDYCRGVIAVCGKHCQKSSCREVPLFPAIQI</sequence>
<organism evidence="1 2">
    <name type="scientific">Vigna unguiculata</name>
    <name type="common">Cowpea</name>
    <dbReference type="NCBI Taxonomy" id="3917"/>
    <lineage>
        <taxon>Eukaryota</taxon>
        <taxon>Viridiplantae</taxon>
        <taxon>Streptophyta</taxon>
        <taxon>Embryophyta</taxon>
        <taxon>Tracheophyta</taxon>
        <taxon>Spermatophyta</taxon>
        <taxon>Magnoliopsida</taxon>
        <taxon>eudicotyledons</taxon>
        <taxon>Gunneridae</taxon>
        <taxon>Pentapetalae</taxon>
        <taxon>rosids</taxon>
        <taxon>fabids</taxon>
        <taxon>Fabales</taxon>
        <taxon>Fabaceae</taxon>
        <taxon>Papilionoideae</taxon>
        <taxon>50 kb inversion clade</taxon>
        <taxon>NPAAA clade</taxon>
        <taxon>indigoferoid/millettioid clade</taxon>
        <taxon>Phaseoleae</taxon>
        <taxon>Vigna</taxon>
    </lineage>
</organism>